<sequence>MKTGNPDGGVEWYDVSPSGYVHGFQAKFVDSVDNLISQARGSLVTVGANRLERNIVKMTFCAPFDMPEQAPQQRKRKIQSARTRWNNAVERWREDIPGLQDVEIDFVEGGVLLERLTRPGNEGRRLFFFNELTFGRDWCRQQVSRSRNQVRDRYSERHHIDLPVIDTVEGLTVGKLFLDDLKTLGQRLEQDVERRLHAVGQWIEQHGKIAWQAATGRPVKSLESMVGLTAACLSQLQSIGRFRQFTSENFPADDLQRDVVTLRAGVHTLGRELRSLSKALSAGAAEAPGSDDGDSAAFQSGSGPDGQDGPLSAAQSSLRDLVEEWRWERVSSAAGELHELLAGDRGSAAESAVWLLSGPAGQGKTHTVVDAALKHVSRGGLALVMLGEQMRDADPLMELMRICGLGDVPSEVALQAMNAAGETSGSRFLLAFDAINDCDEPRRWRTDLPALMDKIRDYPHVALAVTCRTTLLEVVLPRNWETLGLVHTEHPGFDGHEVEALERYLEGVPHALPRIPMLLPAFTNPLFLKLYTDGLAKRARQTGVVQVSGTQHRSEVFDDFVNFREHDICHELRLDPGERLVGRAVEVLAEQMATSGAEVLPRELARSLVDDLLPSRTQWPDTLFGKLVSHGVLSTERMYRDGEFFPGVSFPYQAFSDDRVMRALLRQHGGEVEKLRDGSALPADSALRRVLLEVSPNLREAATILLPEITGVELVDAVGMAVPADDSSVDAVNLEALRAFVDTLPLRSVVSVSARTLEIFEALPDGWFGSVGLNALLTVSTEPRHPLNADYLHRRLLRQTAADRDADWGIKIYDTLSDVKSLQRLLRWAERLPTPQRLCPGGATPTSVRALGGRRAGGHTEPVPAQASLPAEVVRLAATVLTWTFVSSNRHVRDRATKALGQLLLGYPQTMIGLVEQFLRTDALAVDDSYVFDRLVLASYGVVLRCGPAYAKSDLTELGRKVALYVYADQASPTHASRSLMLCNAAAGLLQELGRLGALEPDEVAVATHPHFAPEVGDAPSEEELDQRYPRDDPEQGWLTLGLSLHPQGDFGDYEVEPLIRRISQLPLTRQRPTATGRCRRQLAADRLDRFAASLPEEVRATLGSSEGANKLLDRLAIAELVLDDNQLELLNGCVLPTPADEVLFDLDQDAEFANRWIFERVASLGWTTRRFGQFDRHHVRGRGRSPHKPERVGKKYQWVGLFELGERLVNHYHLSSDLDHEPDRVAGWQLYQRDLDPSLPPAPHRLPGSDRTAAGDETEATFPASAPGFWAPPAPTLPPIEETTEWITSERDLPDLGTYAERVDEHQAAWVVLDELADDTLGGRGQAFKQALPQQWHHINSWLIRPSQMSAMLTHLDGVSLVPRWMPDGRTPSYIYLGEFPHAYAAHDSSSEFGDDDEHQVRYTDHYAPQVPNPHSRVDAMRTLKSRPSLSRLLATEDLEPEAKLRMVADRWFPTIDAQDHADEQEPTSNDADEIAIDDILDLIGSYAGSSNEQQVPASERTLRDEHGNPILAAPATQHYHWSGDSSDCSLHVGVNVALPANPLLADEGLRRHPDRPDWYSAAGDLVITYRWASRPTGDVRTLLVRRDWLQRRLHQLGFGLIIGLFGERQVTVERPPVWSTFSQAAGLDPHRGAIQVGHRVWRQRNAR</sequence>
<reference evidence="3" key="1">
    <citation type="journal article" date="2019" name="Int. J. Syst. Evol. Microbiol.">
        <title>The Global Catalogue of Microorganisms (GCM) 10K type strain sequencing project: providing services to taxonomists for standard genome sequencing and annotation.</title>
        <authorList>
            <consortium name="The Broad Institute Genomics Platform"/>
            <consortium name="The Broad Institute Genome Sequencing Center for Infectious Disease"/>
            <person name="Wu L."/>
            <person name="Ma J."/>
        </authorList>
    </citation>
    <scope>NUCLEOTIDE SEQUENCE [LARGE SCALE GENOMIC DNA]</scope>
    <source>
        <strain evidence="3">CGMCC 1.9106</strain>
    </source>
</reference>
<dbReference type="Proteomes" id="UP001596392">
    <property type="component" value="Unassembled WGS sequence"/>
</dbReference>
<dbReference type="EMBL" id="JBHTAC010000047">
    <property type="protein sequence ID" value="MFC7246931.1"/>
    <property type="molecule type" value="Genomic_DNA"/>
</dbReference>
<dbReference type="RefSeq" id="WP_376809709.1">
    <property type="nucleotide sequence ID" value="NZ_JBHTAC010000047.1"/>
</dbReference>
<accession>A0ABW2H3U0</accession>
<name>A0ABW2H3U0_9ACTN</name>
<feature type="region of interest" description="Disordered" evidence="1">
    <location>
        <begin position="284"/>
        <end position="315"/>
    </location>
</feature>
<comment type="caution">
    <text evidence="2">The sequence shown here is derived from an EMBL/GenBank/DDBJ whole genome shotgun (WGS) entry which is preliminary data.</text>
</comment>
<evidence type="ECO:0000313" key="2">
    <source>
        <dbReference type="EMBL" id="MFC7246931.1"/>
    </source>
</evidence>
<evidence type="ECO:0008006" key="4">
    <source>
        <dbReference type="Google" id="ProtNLM"/>
    </source>
</evidence>
<keyword evidence="3" id="KW-1185">Reference proteome</keyword>
<evidence type="ECO:0000256" key="1">
    <source>
        <dbReference type="SAM" id="MobiDB-lite"/>
    </source>
</evidence>
<proteinExistence type="predicted"/>
<protein>
    <recommendedName>
        <fullName evidence="4">ATP-binding protein</fullName>
    </recommendedName>
</protein>
<gene>
    <name evidence="2" type="ORF">ACFQO7_31015</name>
</gene>
<evidence type="ECO:0000313" key="3">
    <source>
        <dbReference type="Proteomes" id="UP001596392"/>
    </source>
</evidence>
<organism evidence="2 3">
    <name type="scientific">Catellatospora aurea</name>
    <dbReference type="NCBI Taxonomy" id="1337874"/>
    <lineage>
        <taxon>Bacteria</taxon>
        <taxon>Bacillati</taxon>
        <taxon>Actinomycetota</taxon>
        <taxon>Actinomycetes</taxon>
        <taxon>Micromonosporales</taxon>
        <taxon>Micromonosporaceae</taxon>
        <taxon>Catellatospora</taxon>
    </lineage>
</organism>
<feature type="region of interest" description="Disordered" evidence="1">
    <location>
        <begin position="1238"/>
        <end position="1259"/>
    </location>
</feature>